<keyword evidence="1" id="KW-0812">Transmembrane</keyword>
<feature type="transmembrane region" description="Helical" evidence="1">
    <location>
        <begin position="67"/>
        <end position="91"/>
    </location>
</feature>
<protein>
    <recommendedName>
        <fullName evidence="4">Acid phosphatase</fullName>
    </recommendedName>
</protein>
<keyword evidence="1" id="KW-0472">Membrane</keyword>
<proteinExistence type="predicted"/>
<dbReference type="PANTHER" id="PTHR31446:SF29">
    <property type="entry name" value="ACID PHOSPHATASE_VANADIUM-DEPENDENT HALOPEROXIDASE-RELATED PROTEIN"/>
    <property type="match status" value="1"/>
</dbReference>
<feature type="transmembrane region" description="Helical" evidence="1">
    <location>
        <begin position="157"/>
        <end position="177"/>
    </location>
</feature>
<dbReference type="STRING" id="1817821.A2717_04260"/>
<reference evidence="2 3" key="1">
    <citation type="journal article" date="2016" name="Nat. Commun.">
        <title>Thousands of microbial genomes shed light on interconnected biogeochemical processes in an aquifer system.</title>
        <authorList>
            <person name="Anantharaman K."/>
            <person name="Brown C.T."/>
            <person name="Hug L.A."/>
            <person name="Sharon I."/>
            <person name="Castelle C.J."/>
            <person name="Probst A.J."/>
            <person name="Thomas B.C."/>
            <person name="Singh A."/>
            <person name="Wilkins M.J."/>
            <person name="Karaoz U."/>
            <person name="Brodie E.L."/>
            <person name="Williams K.H."/>
            <person name="Hubbard S.S."/>
            <person name="Banfield J.F."/>
        </authorList>
    </citation>
    <scope>NUCLEOTIDE SEQUENCE [LARGE SCALE GENOMIC DNA]</scope>
</reference>
<dbReference type="PANTHER" id="PTHR31446">
    <property type="entry name" value="ACID PHOSPHATASE/VANADIUM-DEPENDENT HALOPEROXIDASE-RELATED PROTEIN"/>
    <property type="match status" value="1"/>
</dbReference>
<feature type="transmembrane region" description="Helical" evidence="1">
    <location>
        <begin position="34"/>
        <end position="55"/>
    </location>
</feature>
<dbReference type="Proteomes" id="UP000177610">
    <property type="component" value="Unassembled WGS sequence"/>
</dbReference>
<dbReference type="Pfam" id="PF02681">
    <property type="entry name" value="DUF212"/>
    <property type="match status" value="1"/>
</dbReference>
<accession>A0A1F5N8E1</accession>
<comment type="caution">
    <text evidence="2">The sequence shown here is derived from an EMBL/GenBank/DDBJ whole genome shotgun (WGS) entry which is preliminary data.</text>
</comment>
<name>A0A1F5N8E1_9BACT</name>
<evidence type="ECO:0000313" key="2">
    <source>
        <dbReference type="EMBL" id="OGE73802.1"/>
    </source>
</evidence>
<evidence type="ECO:0000313" key="3">
    <source>
        <dbReference type="Proteomes" id="UP000177610"/>
    </source>
</evidence>
<gene>
    <name evidence="2" type="ORF">A2717_04260</name>
</gene>
<dbReference type="AlphaFoldDB" id="A0A1F5N8E1"/>
<evidence type="ECO:0000256" key="1">
    <source>
        <dbReference type="SAM" id="Phobius"/>
    </source>
</evidence>
<feature type="transmembrane region" description="Helical" evidence="1">
    <location>
        <begin position="97"/>
        <end position="116"/>
    </location>
</feature>
<sequence length="178" mass="20233">MKASKRSFQRCPGRELITASLRIPPPPPKKFMKLLLIPLLAWFIAQSIKFIVRLFSKNIPRDLKRAFWTYVWAGGAPSAHTAILISTLYLIWLEYGYSPIFTFCLVVAFIFLYNLATDRKRQEVLNAYYETDQDVALKKIVKEGLMLDLAGHTVREIFWGALVGAAVAVSLTGIFNYA</sequence>
<dbReference type="EMBL" id="MFEH01000005">
    <property type="protein sequence ID" value="OGE73802.1"/>
    <property type="molecule type" value="Genomic_DNA"/>
</dbReference>
<dbReference type="InterPro" id="IPR003832">
    <property type="entry name" value="DUF212"/>
</dbReference>
<evidence type="ECO:0008006" key="4">
    <source>
        <dbReference type="Google" id="ProtNLM"/>
    </source>
</evidence>
<keyword evidence="1" id="KW-1133">Transmembrane helix</keyword>
<organism evidence="2 3">
    <name type="scientific">Candidatus Doudnabacteria bacterium RIFCSPHIGHO2_01_FULL_41_86</name>
    <dbReference type="NCBI Taxonomy" id="1817821"/>
    <lineage>
        <taxon>Bacteria</taxon>
        <taxon>Candidatus Doudnaibacteriota</taxon>
    </lineage>
</organism>